<feature type="transmembrane region" description="Helical" evidence="1">
    <location>
        <begin position="43"/>
        <end position="62"/>
    </location>
</feature>
<protein>
    <recommendedName>
        <fullName evidence="4">Sulfatase</fullName>
    </recommendedName>
</protein>
<organism evidence="2 3">
    <name type="scientific">Propionivibrio dicarboxylicus</name>
    <dbReference type="NCBI Taxonomy" id="83767"/>
    <lineage>
        <taxon>Bacteria</taxon>
        <taxon>Pseudomonadati</taxon>
        <taxon>Pseudomonadota</taxon>
        <taxon>Betaproteobacteria</taxon>
        <taxon>Rhodocyclales</taxon>
        <taxon>Rhodocyclaceae</taxon>
        <taxon>Propionivibrio</taxon>
    </lineage>
</organism>
<keyword evidence="1" id="KW-0812">Transmembrane</keyword>
<feature type="transmembrane region" description="Helical" evidence="1">
    <location>
        <begin position="74"/>
        <end position="91"/>
    </location>
</feature>
<gene>
    <name evidence="2" type="ORF">SAMN05660652_01950</name>
</gene>
<reference evidence="2 3" key="1">
    <citation type="submission" date="2016-10" db="EMBL/GenBank/DDBJ databases">
        <authorList>
            <person name="de Groot N.N."/>
        </authorList>
    </citation>
    <scope>NUCLEOTIDE SEQUENCE [LARGE SCALE GENOMIC DNA]</scope>
    <source>
        <strain evidence="2 3">DSM 5885</strain>
    </source>
</reference>
<keyword evidence="1" id="KW-0472">Membrane</keyword>
<dbReference type="RefSeq" id="WP_143009814.1">
    <property type="nucleotide sequence ID" value="NZ_FNCY01000007.1"/>
</dbReference>
<keyword evidence="1" id="KW-1133">Transmembrane helix</keyword>
<evidence type="ECO:0000256" key="1">
    <source>
        <dbReference type="SAM" id="Phobius"/>
    </source>
</evidence>
<dbReference type="STRING" id="83767.SAMN05660652_01950"/>
<dbReference type="EMBL" id="FNCY01000007">
    <property type="protein sequence ID" value="SDH61358.1"/>
    <property type="molecule type" value="Genomic_DNA"/>
</dbReference>
<feature type="transmembrane region" description="Helical" evidence="1">
    <location>
        <begin position="128"/>
        <end position="149"/>
    </location>
</feature>
<dbReference type="Proteomes" id="UP000198607">
    <property type="component" value="Unassembled WGS sequence"/>
</dbReference>
<evidence type="ECO:0008006" key="4">
    <source>
        <dbReference type="Google" id="ProtNLM"/>
    </source>
</evidence>
<accession>A0A1G8DUU1</accession>
<name>A0A1G8DUU1_9RHOO</name>
<feature type="transmembrane region" description="Helical" evidence="1">
    <location>
        <begin position="97"/>
        <end position="116"/>
    </location>
</feature>
<evidence type="ECO:0000313" key="3">
    <source>
        <dbReference type="Proteomes" id="UP000198607"/>
    </source>
</evidence>
<keyword evidence="3" id="KW-1185">Reference proteome</keyword>
<proteinExistence type="predicted"/>
<dbReference type="OrthoDB" id="8910724at2"/>
<feature type="transmembrane region" description="Helical" evidence="1">
    <location>
        <begin position="12"/>
        <end position="31"/>
    </location>
</feature>
<dbReference type="AlphaFoldDB" id="A0A1G8DUU1"/>
<evidence type="ECO:0000313" key="2">
    <source>
        <dbReference type="EMBL" id="SDH61358.1"/>
    </source>
</evidence>
<sequence>MKVADRELLWDISAGSAAVVALFAPTLLGKFYHGIYDFTFNDLFLFVYFIASGLVLAVMRWVELGQVYVFARRWLWVSLIIGLWCGYEGVVVQEFGVATTAIAFLTLFFFGLWANYAASATLWGKLRGLVGILPSLIVASTLIFGYIFAEPVVWLPTGGSKYSRKTAMVVLLLDELNAQASQGLQRVLVSHGLTVSYKPVTPAYNSTAEVVPVLFADKDFRKARACGLSRICAQTAVLDFSKIEVRRNDVDVVGFFQPYCAIQGLRYCKRSVVAPRAIFDGDRWACAAVRLSGVQIEPTGRRCQERSHEAWQELRDQVLASLWRAPTLLDGGVLFAHLPLPHPPAQGTGSIAEQYSRNLQLTENILSDLLDQFEKNEVEPQIIIFSDHPLRQAMWCARESAQFDSPCVISAALTDDQVPLIVASRSSMPRIEEVESNREVFDVLRQWLSE</sequence>